<evidence type="ECO:0000313" key="2">
    <source>
        <dbReference type="Proteomes" id="UP000799437"/>
    </source>
</evidence>
<dbReference type="OrthoDB" id="2991872at2759"/>
<keyword evidence="2" id="KW-1185">Reference proteome</keyword>
<name>A0A6A6WKP9_9PEZI</name>
<accession>A0A6A6WKP9</accession>
<gene>
    <name evidence="1" type="ORF">EJ05DRAFT_471698</name>
</gene>
<dbReference type="Proteomes" id="UP000799437">
    <property type="component" value="Unassembled WGS sequence"/>
</dbReference>
<organism evidence="1 2">
    <name type="scientific">Pseudovirgaria hyperparasitica</name>
    <dbReference type="NCBI Taxonomy" id="470096"/>
    <lineage>
        <taxon>Eukaryota</taxon>
        <taxon>Fungi</taxon>
        <taxon>Dikarya</taxon>
        <taxon>Ascomycota</taxon>
        <taxon>Pezizomycotina</taxon>
        <taxon>Dothideomycetes</taxon>
        <taxon>Dothideomycetes incertae sedis</taxon>
        <taxon>Acrospermales</taxon>
        <taxon>Acrospermaceae</taxon>
        <taxon>Pseudovirgaria</taxon>
    </lineage>
</organism>
<dbReference type="GeneID" id="54484073"/>
<dbReference type="RefSeq" id="XP_033605197.1">
    <property type="nucleotide sequence ID" value="XM_033743019.1"/>
</dbReference>
<evidence type="ECO:0000313" key="1">
    <source>
        <dbReference type="EMBL" id="KAF2762746.1"/>
    </source>
</evidence>
<proteinExistence type="predicted"/>
<dbReference type="AlphaFoldDB" id="A0A6A6WKP9"/>
<dbReference type="EMBL" id="ML996565">
    <property type="protein sequence ID" value="KAF2762746.1"/>
    <property type="molecule type" value="Genomic_DNA"/>
</dbReference>
<sequence length="138" mass="15572">MNAAVIDKTLLQRSNQKTKSSTTGLASSLDEVLERPSLTMRRPNTDWNQNSVAHFFHNYVSAVQDVGHGYLEFLPTYYTRHRNCDASMQRESMKLYGRALKSVSTALMHPKAFKSDILLIAITLLQKHEVSPLLSFGS</sequence>
<reference evidence="1" key="1">
    <citation type="journal article" date="2020" name="Stud. Mycol.">
        <title>101 Dothideomycetes genomes: a test case for predicting lifestyles and emergence of pathogens.</title>
        <authorList>
            <person name="Haridas S."/>
            <person name="Albert R."/>
            <person name="Binder M."/>
            <person name="Bloem J."/>
            <person name="Labutti K."/>
            <person name="Salamov A."/>
            <person name="Andreopoulos B."/>
            <person name="Baker S."/>
            <person name="Barry K."/>
            <person name="Bills G."/>
            <person name="Bluhm B."/>
            <person name="Cannon C."/>
            <person name="Castanera R."/>
            <person name="Culley D."/>
            <person name="Daum C."/>
            <person name="Ezra D."/>
            <person name="Gonzalez J."/>
            <person name="Henrissat B."/>
            <person name="Kuo A."/>
            <person name="Liang C."/>
            <person name="Lipzen A."/>
            <person name="Lutzoni F."/>
            <person name="Magnuson J."/>
            <person name="Mondo S."/>
            <person name="Nolan M."/>
            <person name="Ohm R."/>
            <person name="Pangilinan J."/>
            <person name="Park H.-J."/>
            <person name="Ramirez L."/>
            <person name="Alfaro M."/>
            <person name="Sun H."/>
            <person name="Tritt A."/>
            <person name="Yoshinaga Y."/>
            <person name="Zwiers L.-H."/>
            <person name="Turgeon B."/>
            <person name="Goodwin S."/>
            <person name="Spatafora J."/>
            <person name="Crous P."/>
            <person name="Grigoriev I."/>
        </authorList>
    </citation>
    <scope>NUCLEOTIDE SEQUENCE</scope>
    <source>
        <strain evidence="1">CBS 121739</strain>
    </source>
</reference>
<protein>
    <submittedName>
        <fullName evidence="1">Uncharacterized protein</fullName>
    </submittedName>
</protein>